<keyword evidence="13" id="KW-1185">Reference proteome</keyword>
<sequence length="404" mass="44161">MSAQNLLAFKPQHMNSNPSPLIAISVGEASGDLLGAHLIRAIKARCPNARFTGIGGERMKAEGFESLYDQEKLAVRGFVEVIKRLPQILKIRKGLVNDLLRLKPDVFIGIDAPDFNLGVAEKLKQAGIHTIHYVSPSVWAWRRERVNKIVHQVNRVLCLFPMEPQLYIDAGGKAEFVGHPMAQTMPVEADRAAARQKLGVPADVPVFAILPGSRVSEIDYMAAVFFQTALLLLKRYPQARFLLPVATAATRKRISEILAQPEFAALPITLTDKQSDTVCTAADVVLVTSGTATLEVALCKRPMVISYKISPLTYAYVKNKIKVPHVGLPNILLGKAAVPELLQYDAVPEKLAQAVADWYDRPEAVAALEQDFHALHLLLKKDTAALAAAAVLEEAGFSDGLKDK</sequence>
<evidence type="ECO:0000313" key="12">
    <source>
        <dbReference type="EMBL" id="EFV80413.1"/>
    </source>
</evidence>
<evidence type="ECO:0000256" key="9">
    <source>
        <dbReference type="ARBA" id="ARBA00023098"/>
    </source>
</evidence>
<evidence type="ECO:0000313" key="13">
    <source>
        <dbReference type="Proteomes" id="UP000003612"/>
    </source>
</evidence>
<dbReference type="Pfam" id="PF02684">
    <property type="entry name" value="LpxB"/>
    <property type="match status" value="1"/>
</dbReference>
<evidence type="ECO:0000256" key="6">
    <source>
        <dbReference type="ARBA" id="ARBA00022556"/>
    </source>
</evidence>
<dbReference type="Proteomes" id="UP000003612">
    <property type="component" value="Unassembled WGS sequence"/>
</dbReference>
<evidence type="ECO:0000256" key="11">
    <source>
        <dbReference type="HAMAP-Rule" id="MF_00392"/>
    </source>
</evidence>
<dbReference type="PANTHER" id="PTHR30372:SF4">
    <property type="entry name" value="LIPID-A-DISACCHARIDE SYNTHASE, MITOCHONDRIAL-RELATED"/>
    <property type="match status" value="1"/>
</dbReference>
<accession>A0ABP2KC21</accession>
<reference evidence="12 13" key="1">
    <citation type="submission" date="2010-12" db="EMBL/GenBank/DDBJ databases">
        <title>The Genome Sequence of Neisseria mucosa strain C102.</title>
        <authorList>
            <consortium name="The Broad Institute Genome Sequencing Platform"/>
            <person name="Earl A."/>
            <person name="Ward D."/>
            <person name="Feldgarden M."/>
            <person name="Gevers D."/>
            <person name="Sibley C.D."/>
            <person name="Field T.R."/>
            <person name="Grinwis M."/>
            <person name="Eshaghurshan C.S."/>
            <person name="Surette M."/>
            <person name="Young S.K."/>
            <person name="Zeng Q."/>
            <person name="Gargeya S."/>
            <person name="Fitzgerald M."/>
            <person name="Haas B."/>
            <person name="Abouelleil A."/>
            <person name="Alvarado L."/>
            <person name="Arachchi H.M."/>
            <person name="Berlin A."/>
            <person name="Brown A."/>
            <person name="Chapman S.B."/>
            <person name="Chen Z."/>
            <person name="Dunbar C."/>
            <person name="Freedman E."/>
            <person name="Gearin G."/>
            <person name="Gellesch M."/>
            <person name="Goldberg J."/>
            <person name="Griggs A."/>
            <person name="Gujja S."/>
            <person name="Heilman E."/>
            <person name="Heiman D."/>
            <person name="Howarth C."/>
            <person name="Larson L."/>
            <person name="Lui A."/>
            <person name="MacDonald P.J.P."/>
            <person name="Mehta T."/>
            <person name="Montmayeur A."/>
            <person name="Murphy C."/>
            <person name="Neiman D."/>
            <person name="Pearson M."/>
            <person name="Priest M."/>
            <person name="Roberts A."/>
            <person name="Saif S."/>
            <person name="Shea T."/>
            <person name="Shenoy N."/>
            <person name="Sisk P."/>
            <person name="Stolte C."/>
            <person name="Sykes S."/>
            <person name="White J."/>
            <person name="Yandava C."/>
            <person name="Nusbaum C."/>
            <person name="Birren B."/>
        </authorList>
    </citation>
    <scope>NUCLEOTIDE SEQUENCE [LARGE SCALE GENOMIC DNA]</scope>
    <source>
        <strain evidence="12 13">C102</strain>
    </source>
</reference>
<evidence type="ECO:0000256" key="5">
    <source>
        <dbReference type="ARBA" id="ARBA00022516"/>
    </source>
</evidence>
<name>A0ABP2KC21_NEIMU</name>
<comment type="similarity">
    <text evidence="2 11">Belongs to the LpxB family.</text>
</comment>
<dbReference type="Gene3D" id="3.40.50.2000">
    <property type="entry name" value="Glycogen Phosphorylase B"/>
    <property type="match status" value="1"/>
</dbReference>
<evidence type="ECO:0000256" key="7">
    <source>
        <dbReference type="ARBA" id="ARBA00022676"/>
    </source>
</evidence>
<comment type="function">
    <text evidence="1 11">Condensation of UDP-2,3-diacylglucosamine and 2,3-diacylglucosamine-1-phosphate to form lipid A disaccharide, a precursor of lipid A, a phosphorylated glycolipid that anchors the lipopolysaccharide to the outer membrane of the cell.</text>
</comment>
<evidence type="ECO:0000256" key="3">
    <source>
        <dbReference type="ARBA" id="ARBA00012687"/>
    </source>
</evidence>
<evidence type="ECO:0000256" key="4">
    <source>
        <dbReference type="ARBA" id="ARBA00020902"/>
    </source>
</evidence>
<dbReference type="HAMAP" id="MF_00392">
    <property type="entry name" value="LpxB"/>
    <property type="match status" value="1"/>
</dbReference>
<comment type="caution">
    <text evidence="12">The sequence shown here is derived from an EMBL/GenBank/DDBJ whole genome shotgun (WGS) entry which is preliminary data.</text>
</comment>
<gene>
    <name evidence="11" type="primary">lpxB</name>
    <name evidence="12" type="ORF">HMPREF0604_01228</name>
</gene>
<evidence type="ECO:0000256" key="10">
    <source>
        <dbReference type="ARBA" id="ARBA00048975"/>
    </source>
</evidence>
<keyword evidence="8 11" id="KW-0808">Transferase</keyword>
<dbReference type="EMBL" id="ACRG01000009">
    <property type="protein sequence ID" value="EFV80413.1"/>
    <property type="molecule type" value="Genomic_DNA"/>
</dbReference>
<dbReference type="SUPFAM" id="SSF53756">
    <property type="entry name" value="UDP-Glycosyltransferase/glycogen phosphorylase"/>
    <property type="match status" value="1"/>
</dbReference>
<protein>
    <recommendedName>
        <fullName evidence="4 11">Lipid-A-disaccharide synthase</fullName>
        <ecNumber evidence="3 11">2.4.1.182</ecNumber>
    </recommendedName>
</protein>
<keyword evidence="7 11" id="KW-0328">Glycosyltransferase</keyword>
<dbReference type="NCBIfam" id="TIGR00215">
    <property type="entry name" value="lpxB"/>
    <property type="match status" value="1"/>
</dbReference>
<dbReference type="InterPro" id="IPR003835">
    <property type="entry name" value="Glyco_trans_19"/>
</dbReference>
<dbReference type="EC" id="2.4.1.182" evidence="3 11"/>
<comment type="pathway">
    <text evidence="11">Bacterial outer membrane biogenesis; LPS lipid A biosynthesis.</text>
</comment>
<keyword evidence="5 11" id="KW-0444">Lipid biosynthesis</keyword>
<evidence type="ECO:0000256" key="2">
    <source>
        <dbReference type="ARBA" id="ARBA00007868"/>
    </source>
</evidence>
<evidence type="ECO:0000256" key="8">
    <source>
        <dbReference type="ARBA" id="ARBA00022679"/>
    </source>
</evidence>
<proteinExistence type="inferred from homology"/>
<comment type="catalytic activity">
    <reaction evidence="10 11">
        <text>a lipid X + a UDP-2-N,3-O-bis[(3R)-3-hydroxyacyl]-alpha-D-glucosamine = a lipid A disaccharide + UDP + H(+)</text>
        <dbReference type="Rhea" id="RHEA:67828"/>
        <dbReference type="ChEBI" id="CHEBI:15378"/>
        <dbReference type="ChEBI" id="CHEBI:58223"/>
        <dbReference type="ChEBI" id="CHEBI:137748"/>
        <dbReference type="ChEBI" id="CHEBI:176338"/>
        <dbReference type="ChEBI" id="CHEBI:176343"/>
        <dbReference type="EC" id="2.4.1.182"/>
    </reaction>
</comment>
<keyword evidence="6 11" id="KW-0441">Lipid A biosynthesis</keyword>
<dbReference type="PANTHER" id="PTHR30372">
    <property type="entry name" value="LIPID-A-DISACCHARIDE SYNTHASE"/>
    <property type="match status" value="1"/>
</dbReference>
<organism evidence="12 13">
    <name type="scientific">Neisseria mucosa C102</name>
    <dbReference type="NCBI Taxonomy" id="435832"/>
    <lineage>
        <taxon>Bacteria</taxon>
        <taxon>Pseudomonadati</taxon>
        <taxon>Pseudomonadota</taxon>
        <taxon>Betaproteobacteria</taxon>
        <taxon>Neisseriales</taxon>
        <taxon>Neisseriaceae</taxon>
        <taxon>Neisseria</taxon>
    </lineage>
</organism>
<keyword evidence="9 11" id="KW-0443">Lipid metabolism</keyword>
<evidence type="ECO:0000256" key="1">
    <source>
        <dbReference type="ARBA" id="ARBA00002056"/>
    </source>
</evidence>